<feature type="domain" description="VWFA" evidence="7">
    <location>
        <begin position="37"/>
        <end position="216"/>
    </location>
</feature>
<evidence type="ECO:0000256" key="4">
    <source>
        <dbReference type="ARBA" id="ARBA00022737"/>
    </source>
</evidence>
<evidence type="ECO:0000259" key="7">
    <source>
        <dbReference type="PROSITE" id="PS50234"/>
    </source>
</evidence>
<evidence type="ECO:0000313" key="8">
    <source>
        <dbReference type="EMBL" id="GCB78573.1"/>
    </source>
</evidence>
<name>A0A401PZW1_SCYTO</name>
<dbReference type="PANTHER" id="PTHR24020">
    <property type="entry name" value="COLLAGEN ALPHA"/>
    <property type="match status" value="1"/>
</dbReference>
<evidence type="ECO:0000256" key="2">
    <source>
        <dbReference type="ARBA" id="ARBA00022525"/>
    </source>
</evidence>
<dbReference type="PROSITE" id="PS50234">
    <property type="entry name" value="VWFA"/>
    <property type="match status" value="1"/>
</dbReference>
<keyword evidence="5" id="KW-0325">Glycoprotein</keyword>
<comment type="caution">
    <text evidence="8">The sequence shown here is derived from an EMBL/GenBank/DDBJ whole genome shotgun (WGS) entry which is preliminary data.</text>
</comment>
<dbReference type="AlphaFoldDB" id="A0A401PZW1"/>
<feature type="non-terminal residue" evidence="8">
    <location>
        <position position="276"/>
    </location>
</feature>
<gene>
    <name evidence="8" type="ORF">scyTo_0015847</name>
</gene>
<accession>A0A401PZW1</accession>
<feature type="chain" id="PRO_5019117608" description="VWFA domain-containing protein" evidence="6">
    <location>
        <begin position="27"/>
        <end position="276"/>
    </location>
</feature>
<keyword evidence="2" id="KW-0964">Secreted</keyword>
<dbReference type="PANTHER" id="PTHR24020:SF87">
    <property type="entry name" value="COLLAGEN ALPHA-1(VI) CHAIN-LIKE"/>
    <property type="match status" value="1"/>
</dbReference>
<protein>
    <recommendedName>
        <fullName evidence="7">VWFA domain-containing protein</fullName>
    </recommendedName>
</protein>
<evidence type="ECO:0000256" key="5">
    <source>
        <dbReference type="ARBA" id="ARBA00023180"/>
    </source>
</evidence>
<dbReference type="SUPFAM" id="SSF53300">
    <property type="entry name" value="vWA-like"/>
    <property type="match status" value="1"/>
</dbReference>
<dbReference type="OrthoDB" id="10256829at2759"/>
<dbReference type="FunFam" id="3.40.50.410:FF:000004">
    <property type="entry name" value="collagen alpha-6(VI) chain"/>
    <property type="match status" value="1"/>
</dbReference>
<dbReference type="Pfam" id="PF00092">
    <property type="entry name" value="VWA"/>
    <property type="match status" value="1"/>
</dbReference>
<dbReference type="STRING" id="75743.A0A401PZW1"/>
<evidence type="ECO:0000313" key="9">
    <source>
        <dbReference type="Proteomes" id="UP000288216"/>
    </source>
</evidence>
<dbReference type="SMART" id="SM00327">
    <property type="entry name" value="VWA"/>
    <property type="match status" value="1"/>
</dbReference>
<proteinExistence type="predicted"/>
<evidence type="ECO:0000256" key="6">
    <source>
        <dbReference type="SAM" id="SignalP"/>
    </source>
</evidence>
<keyword evidence="4" id="KW-0677">Repeat</keyword>
<organism evidence="8 9">
    <name type="scientific">Scyliorhinus torazame</name>
    <name type="common">Cloudy catshark</name>
    <name type="synonym">Catulus torazame</name>
    <dbReference type="NCBI Taxonomy" id="75743"/>
    <lineage>
        <taxon>Eukaryota</taxon>
        <taxon>Metazoa</taxon>
        <taxon>Chordata</taxon>
        <taxon>Craniata</taxon>
        <taxon>Vertebrata</taxon>
        <taxon>Chondrichthyes</taxon>
        <taxon>Elasmobranchii</taxon>
        <taxon>Galeomorphii</taxon>
        <taxon>Galeoidea</taxon>
        <taxon>Carcharhiniformes</taxon>
        <taxon>Scyliorhinidae</taxon>
        <taxon>Scyliorhinus</taxon>
    </lineage>
</organism>
<evidence type="ECO:0000256" key="3">
    <source>
        <dbReference type="ARBA" id="ARBA00022729"/>
    </source>
</evidence>
<evidence type="ECO:0000256" key="1">
    <source>
        <dbReference type="ARBA" id="ARBA00004613"/>
    </source>
</evidence>
<feature type="signal peptide" evidence="6">
    <location>
        <begin position="1"/>
        <end position="26"/>
    </location>
</feature>
<reference evidence="8 9" key="1">
    <citation type="journal article" date="2018" name="Nat. Ecol. Evol.">
        <title>Shark genomes provide insights into elasmobranch evolution and the origin of vertebrates.</title>
        <authorList>
            <person name="Hara Y"/>
            <person name="Yamaguchi K"/>
            <person name="Onimaru K"/>
            <person name="Kadota M"/>
            <person name="Koyanagi M"/>
            <person name="Keeley SD"/>
            <person name="Tatsumi K"/>
            <person name="Tanaka K"/>
            <person name="Motone F"/>
            <person name="Kageyama Y"/>
            <person name="Nozu R"/>
            <person name="Adachi N"/>
            <person name="Nishimura O"/>
            <person name="Nakagawa R"/>
            <person name="Tanegashima C"/>
            <person name="Kiyatake I"/>
            <person name="Matsumoto R"/>
            <person name="Murakumo K"/>
            <person name="Nishida K"/>
            <person name="Terakita A"/>
            <person name="Kuratani S"/>
            <person name="Sato K"/>
            <person name="Hyodo S Kuraku.S."/>
        </authorList>
    </citation>
    <scope>NUCLEOTIDE SEQUENCE [LARGE SCALE GENOMIC DNA]</scope>
</reference>
<dbReference type="Proteomes" id="UP000288216">
    <property type="component" value="Unassembled WGS sequence"/>
</dbReference>
<dbReference type="Gene3D" id="3.40.50.410">
    <property type="entry name" value="von Willebrand factor, type A domain"/>
    <property type="match status" value="1"/>
</dbReference>
<dbReference type="InterPro" id="IPR050525">
    <property type="entry name" value="ECM_Assembly_Org"/>
</dbReference>
<dbReference type="InterPro" id="IPR002035">
    <property type="entry name" value="VWF_A"/>
</dbReference>
<dbReference type="PRINTS" id="PR00453">
    <property type="entry name" value="VWFADOMAIN"/>
</dbReference>
<sequence length="276" mass="30490">MVLRAMSRFSFIIIILSLWAGDRANAERAGCKNVHYDLVFLLDTSYSVGKENFEKVRQWVANLVGTFDIGPDKTRVGVVSYSDKPYTEFNLGAYQNIEDIKQAAASIRYRRGNTVTGEAIGYVTLNSFSQQAGGRPNDPNIQKVAILLTDGRSQDEVLPNATLAHSAGIRLFAVGVGDALKEELEEIASEPKSAHMFHVTDFNAIDKIRGILRQRLCQNVLCPNLKLAGSQYKLQNKVSANIPGFDLMEQFRVKSIIGTKDGGFVRLGTMPVVQMT</sequence>
<keyword evidence="9" id="KW-1185">Reference proteome</keyword>
<dbReference type="InterPro" id="IPR036465">
    <property type="entry name" value="vWFA_dom_sf"/>
</dbReference>
<keyword evidence="3 6" id="KW-0732">Signal</keyword>
<comment type="subcellular location">
    <subcellularLocation>
        <location evidence="1">Secreted</location>
    </subcellularLocation>
</comment>
<dbReference type="GO" id="GO:0005576">
    <property type="term" value="C:extracellular region"/>
    <property type="evidence" value="ECO:0007669"/>
    <property type="project" value="UniProtKB-SubCell"/>
</dbReference>
<dbReference type="OMA" id="ARTGSMN"/>
<dbReference type="EMBL" id="BFAA01009194">
    <property type="protein sequence ID" value="GCB78573.1"/>
    <property type="molecule type" value="Genomic_DNA"/>
</dbReference>